<comment type="caution">
    <text evidence="1">The sequence shown here is derived from an EMBL/GenBank/DDBJ whole genome shotgun (WGS) entry which is preliminary data.</text>
</comment>
<evidence type="ECO:0000313" key="2">
    <source>
        <dbReference type="Proteomes" id="UP001387215"/>
    </source>
</evidence>
<keyword evidence="2" id="KW-1185">Reference proteome</keyword>
<evidence type="ECO:0000313" key="1">
    <source>
        <dbReference type="EMBL" id="MEI2454252.1"/>
    </source>
</evidence>
<proteinExistence type="predicted"/>
<dbReference type="RefSeq" id="WP_064746150.1">
    <property type="nucleotide sequence ID" value="NZ_JBANDL010000002.1"/>
</dbReference>
<dbReference type="SUPFAM" id="SSF160631">
    <property type="entry name" value="SMI1/KNR4-like"/>
    <property type="match status" value="1"/>
</dbReference>
<accession>A0ABU8D295</accession>
<sequence length="116" mass="13316">MVLAPDRLPTGFVYPAQFLRIVELGLLDLEPWCLLGGEALRAANEGLRARYPQRSLVPFARRQDNDDTACWDAAEPDRVVVIHDFASSGWERRASYDSFYEWLRQAIDDLIDFDRG</sequence>
<organism evidence="1 2">
    <name type="scientific">Lysobacter firmicutimachus</name>
    <dbReference type="NCBI Taxonomy" id="1792846"/>
    <lineage>
        <taxon>Bacteria</taxon>
        <taxon>Pseudomonadati</taxon>
        <taxon>Pseudomonadota</taxon>
        <taxon>Gammaproteobacteria</taxon>
        <taxon>Lysobacterales</taxon>
        <taxon>Lysobacteraceae</taxon>
        <taxon>Lysobacter</taxon>
    </lineage>
</organism>
<reference evidence="1 2" key="1">
    <citation type="submission" date="2024-02" db="EMBL/GenBank/DDBJ databases">
        <title>Lysobacter Genome Sequencing and Mining.</title>
        <authorList>
            <person name="Bierman J."/>
            <person name="Walker M.C."/>
        </authorList>
    </citation>
    <scope>NUCLEOTIDE SEQUENCE [LARGE SCALE GENOMIC DNA]</scope>
    <source>
        <strain evidence="1 2">PB6250</strain>
    </source>
</reference>
<protein>
    <recommendedName>
        <fullName evidence="3">SMI1/KNR4 family protein</fullName>
    </recommendedName>
</protein>
<gene>
    <name evidence="1" type="ORF">V2J18_06135</name>
</gene>
<evidence type="ECO:0008006" key="3">
    <source>
        <dbReference type="Google" id="ProtNLM"/>
    </source>
</evidence>
<dbReference type="InterPro" id="IPR037883">
    <property type="entry name" value="Knr4/Smi1-like_sf"/>
</dbReference>
<name>A0ABU8D295_9GAMM</name>
<dbReference type="Proteomes" id="UP001387215">
    <property type="component" value="Unassembled WGS sequence"/>
</dbReference>
<dbReference type="EMBL" id="JBANDL010000002">
    <property type="protein sequence ID" value="MEI2454252.1"/>
    <property type="molecule type" value="Genomic_DNA"/>
</dbReference>